<keyword evidence="2" id="KW-1185">Reference proteome</keyword>
<dbReference type="EMBL" id="JADCNL010000001">
    <property type="protein sequence ID" value="KAG0497147.1"/>
    <property type="molecule type" value="Genomic_DNA"/>
</dbReference>
<gene>
    <name evidence="1" type="ORF">HPP92_001838</name>
</gene>
<sequence length="133" mass="14787">MLRGSFWVAVNRSEYHPLRVNTINSRNVRVLLLPERPRAVIGFLVSFCLDGVVDNASVLAGERSNCGSLNCLRSITTSALVIHACIKSDKLSLKFGLNESFMANVLSHELSEHAFFKFVGWKIVPDVQQLIDA</sequence>
<reference evidence="1 2" key="1">
    <citation type="journal article" date="2020" name="Nat. Food">
        <title>A phased Vanilla planifolia genome enables genetic improvement of flavour and production.</title>
        <authorList>
            <person name="Hasing T."/>
            <person name="Tang H."/>
            <person name="Brym M."/>
            <person name="Khazi F."/>
            <person name="Huang T."/>
            <person name="Chambers A.H."/>
        </authorList>
    </citation>
    <scope>NUCLEOTIDE SEQUENCE [LARGE SCALE GENOMIC DNA]</scope>
    <source>
        <tissue evidence="1">Leaf</tissue>
    </source>
</reference>
<accession>A0A835S516</accession>
<evidence type="ECO:0000313" key="1">
    <source>
        <dbReference type="EMBL" id="KAG0497147.1"/>
    </source>
</evidence>
<protein>
    <submittedName>
        <fullName evidence="1">Uncharacterized protein</fullName>
    </submittedName>
</protein>
<dbReference type="AlphaFoldDB" id="A0A835S516"/>
<organism evidence="1 2">
    <name type="scientific">Vanilla planifolia</name>
    <name type="common">Vanilla</name>
    <dbReference type="NCBI Taxonomy" id="51239"/>
    <lineage>
        <taxon>Eukaryota</taxon>
        <taxon>Viridiplantae</taxon>
        <taxon>Streptophyta</taxon>
        <taxon>Embryophyta</taxon>
        <taxon>Tracheophyta</taxon>
        <taxon>Spermatophyta</taxon>
        <taxon>Magnoliopsida</taxon>
        <taxon>Liliopsida</taxon>
        <taxon>Asparagales</taxon>
        <taxon>Orchidaceae</taxon>
        <taxon>Vanilloideae</taxon>
        <taxon>Vanilleae</taxon>
        <taxon>Vanilla</taxon>
    </lineage>
</organism>
<evidence type="ECO:0000313" key="2">
    <source>
        <dbReference type="Proteomes" id="UP000636800"/>
    </source>
</evidence>
<dbReference type="OrthoDB" id="1882326at2759"/>
<comment type="caution">
    <text evidence="1">The sequence shown here is derived from an EMBL/GenBank/DDBJ whole genome shotgun (WGS) entry which is preliminary data.</text>
</comment>
<dbReference type="Proteomes" id="UP000636800">
    <property type="component" value="Chromosome 1"/>
</dbReference>
<name>A0A835S516_VANPL</name>
<proteinExistence type="predicted"/>